<dbReference type="Gene3D" id="3.40.50.150">
    <property type="entry name" value="Vaccinia Virus protein VP39"/>
    <property type="match status" value="1"/>
</dbReference>
<name>A0A450X9K7_9GAMM</name>
<sequence length="148" mass="16047">MRGILFDLEYALAEVPKVLQASGVAERCQCVSGSFFESVPIGAQLYLIARVLFNWDDDRALRILKQARAAMKPNATLLMVEMALPDAGPAAAAESATSLNLLALLGVTLRTVSEYHALLAQAGFTVRRSDKMAQTEFMLFETGPLNPS</sequence>
<dbReference type="Pfam" id="PF00891">
    <property type="entry name" value="Methyltransf_2"/>
    <property type="match status" value="1"/>
</dbReference>
<protein>
    <submittedName>
        <fullName evidence="6">O-methyltransferase</fullName>
    </submittedName>
</protein>
<dbReference type="AlphaFoldDB" id="A0A450X9K7"/>
<keyword evidence="2 6" id="KW-0808">Transferase</keyword>
<evidence type="ECO:0000256" key="2">
    <source>
        <dbReference type="ARBA" id="ARBA00022679"/>
    </source>
</evidence>
<dbReference type="GO" id="GO:0032259">
    <property type="term" value="P:methylation"/>
    <property type="evidence" value="ECO:0007669"/>
    <property type="project" value="UniProtKB-KW"/>
</dbReference>
<reference evidence="6" key="1">
    <citation type="submission" date="2019-02" db="EMBL/GenBank/DDBJ databases">
        <authorList>
            <person name="Gruber-Vodicka R. H."/>
            <person name="Seah K. B. B."/>
        </authorList>
    </citation>
    <scope>NUCLEOTIDE SEQUENCE</scope>
    <source>
        <strain evidence="5">BECK_S312</strain>
        <strain evidence="6">BECK_S426</strain>
    </source>
</reference>
<dbReference type="EMBL" id="CAADFM010000027">
    <property type="protein sequence ID" value="VFK09790.1"/>
    <property type="molecule type" value="Genomic_DNA"/>
</dbReference>
<dbReference type="PROSITE" id="PS51683">
    <property type="entry name" value="SAM_OMT_II"/>
    <property type="match status" value="1"/>
</dbReference>
<evidence type="ECO:0000259" key="4">
    <source>
        <dbReference type="Pfam" id="PF00891"/>
    </source>
</evidence>
<dbReference type="PANTHER" id="PTHR43712:SF2">
    <property type="entry name" value="O-METHYLTRANSFERASE CICE"/>
    <property type="match status" value="1"/>
</dbReference>
<dbReference type="SUPFAM" id="SSF53335">
    <property type="entry name" value="S-adenosyl-L-methionine-dependent methyltransferases"/>
    <property type="match status" value="1"/>
</dbReference>
<dbReference type="InterPro" id="IPR001077">
    <property type="entry name" value="COMT_C"/>
</dbReference>
<gene>
    <name evidence="5" type="ORF">BECKLPF1236A_GA0070988_1002716</name>
    <name evidence="6" type="ORF">BECKLPF1236C_GA0070990_100282</name>
</gene>
<dbReference type="EMBL" id="CAADFP010000028">
    <property type="protein sequence ID" value="VFK25965.1"/>
    <property type="molecule type" value="Genomic_DNA"/>
</dbReference>
<accession>A0A450X9K7</accession>
<dbReference type="GO" id="GO:0008171">
    <property type="term" value="F:O-methyltransferase activity"/>
    <property type="evidence" value="ECO:0007669"/>
    <property type="project" value="InterPro"/>
</dbReference>
<keyword evidence="1 6" id="KW-0489">Methyltransferase</keyword>
<evidence type="ECO:0000313" key="5">
    <source>
        <dbReference type="EMBL" id="VFK09790.1"/>
    </source>
</evidence>
<proteinExistence type="predicted"/>
<keyword evidence="3" id="KW-0949">S-adenosyl-L-methionine</keyword>
<feature type="domain" description="O-methyltransferase C-terminal" evidence="4">
    <location>
        <begin position="1"/>
        <end position="124"/>
    </location>
</feature>
<dbReference type="InterPro" id="IPR016461">
    <property type="entry name" value="COMT-like"/>
</dbReference>
<evidence type="ECO:0000256" key="3">
    <source>
        <dbReference type="ARBA" id="ARBA00022691"/>
    </source>
</evidence>
<organism evidence="6">
    <name type="scientific">Candidatus Kentrum sp. LPFa</name>
    <dbReference type="NCBI Taxonomy" id="2126335"/>
    <lineage>
        <taxon>Bacteria</taxon>
        <taxon>Pseudomonadati</taxon>
        <taxon>Pseudomonadota</taxon>
        <taxon>Gammaproteobacteria</taxon>
        <taxon>Candidatus Kentrum</taxon>
    </lineage>
</organism>
<evidence type="ECO:0000313" key="6">
    <source>
        <dbReference type="EMBL" id="VFK25965.1"/>
    </source>
</evidence>
<evidence type="ECO:0000256" key="1">
    <source>
        <dbReference type="ARBA" id="ARBA00022603"/>
    </source>
</evidence>
<dbReference type="PANTHER" id="PTHR43712">
    <property type="entry name" value="PUTATIVE (AFU_ORTHOLOGUE AFUA_4G14580)-RELATED"/>
    <property type="match status" value="1"/>
</dbReference>
<dbReference type="InterPro" id="IPR029063">
    <property type="entry name" value="SAM-dependent_MTases_sf"/>
</dbReference>